<protein>
    <recommendedName>
        <fullName evidence="1">DUF7587 domain-containing protein</fullName>
    </recommendedName>
</protein>
<organism evidence="2 3">
    <name type="scientific">Trichoderma asperellum</name>
    <name type="common">Filamentous fungus</name>
    <dbReference type="NCBI Taxonomy" id="101201"/>
    <lineage>
        <taxon>Eukaryota</taxon>
        <taxon>Fungi</taxon>
        <taxon>Dikarya</taxon>
        <taxon>Ascomycota</taxon>
        <taxon>Pezizomycotina</taxon>
        <taxon>Sordariomycetes</taxon>
        <taxon>Hypocreomycetidae</taxon>
        <taxon>Hypocreales</taxon>
        <taxon>Hypocreaceae</taxon>
        <taxon>Trichoderma</taxon>
    </lineage>
</organism>
<dbReference type="Pfam" id="PF24494">
    <property type="entry name" value="DUF7587"/>
    <property type="match status" value="1"/>
</dbReference>
<reference evidence="2 3" key="1">
    <citation type="submission" date="2020-07" db="EMBL/GenBank/DDBJ databases">
        <title>Trichoderma asperellum IC-1 whole genome shotgun sequence.</title>
        <authorList>
            <person name="Kanamasa S."/>
            <person name="Takahashi H."/>
        </authorList>
    </citation>
    <scope>NUCLEOTIDE SEQUENCE [LARGE SCALE GENOMIC DNA]</scope>
    <source>
        <strain evidence="2 3">IC-1</strain>
    </source>
</reference>
<dbReference type="Proteomes" id="UP000517252">
    <property type="component" value="Unassembled WGS sequence"/>
</dbReference>
<gene>
    <name evidence="2" type="ORF">TASIC1_0002034000</name>
</gene>
<evidence type="ECO:0000313" key="3">
    <source>
        <dbReference type="Proteomes" id="UP000517252"/>
    </source>
</evidence>
<dbReference type="EMBL" id="BLZH01000002">
    <property type="protein sequence ID" value="GFP53156.1"/>
    <property type="molecule type" value="Genomic_DNA"/>
</dbReference>
<feature type="domain" description="DUF7587" evidence="1">
    <location>
        <begin position="26"/>
        <end position="150"/>
    </location>
</feature>
<comment type="caution">
    <text evidence="2">The sequence shown here is derived from an EMBL/GenBank/DDBJ whole genome shotgun (WGS) entry which is preliminary data.</text>
</comment>
<proteinExistence type="predicted"/>
<dbReference type="InterPro" id="IPR056009">
    <property type="entry name" value="DUF7587"/>
</dbReference>
<accession>A0A6V8QMX1</accession>
<dbReference type="OrthoDB" id="3783227at2759"/>
<name>A0A6V8QMX1_TRIAP</name>
<evidence type="ECO:0000313" key="2">
    <source>
        <dbReference type="EMBL" id="GFP53156.1"/>
    </source>
</evidence>
<sequence>MAEGTIYTRVYSERSAGKLSSGKKPTGNALTHAELLDEFRKHADLRNREPTALISVSSRIIDTIQRAFKKCYAYDELPEDIWIAFIKAPATGHESPTSLHVAQHLAEECELETPGIFRDEDKTPGIFRYEYIFEWVIPDKYVLHQVSLKTLMDRGLDWEKYVFADDRYRKVVSTEKLRERVAVALLPQQAWRDPWGVGICLALFAQKFGARAPLDWVAHQLFYDCVRTEVIENDDVVVEDYGHDSLNMVNFDFFSELDGGIDTVLYEWWLTDTEFCLDLNEFEEWRAGEAHEIIQDKIDFWEAWYYSDCDGIAEEPSERERLLRDEAWDKLSAKHENIWQAIEARAVAVGL</sequence>
<evidence type="ECO:0000259" key="1">
    <source>
        <dbReference type="Pfam" id="PF24494"/>
    </source>
</evidence>
<dbReference type="AlphaFoldDB" id="A0A6V8QMX1"/>